<keyword evidence="2" id="KW-1185">Reference proteome</keyword>
<comment type="caution">
    <text evidence="1">The sequence shown here is derived from an EMBL/GenBank/DDBJ whole genome shotgun (WGS) entry which is preliminary data.</text>
</comment>
<dbReference type="Pfam" id="PF09866">
    <property type="entry name" value="DUF2093"/>
    <property type="match status" value="1"/>
</dbReference>
<reference evidence="1 2" key="1">
    <citation type="submission" date="2019-01" db="EMBL/GenBank/DDBJ databases">
        <authorList>
            <person name="Chen W.-M."/>
        </authorList>
    </citation>
    <scope>NUCLEOTIDE SEQUENCE [LARGE SCALE GENOMIC DNA]</scope>
    <source>
        <strain evidence="1 2">TLA-22</strain>
    </source>
</reference>
<dbReference type="InterPro" id="IPR018661">
    <property type="entry name" value="DUF2093"/>
</dbReference>
<dbReference type="EMBL" id="RZUL01000007">
    <property type="protein sequence ID" value="RVT39482.1"/>
    <property type="molecule type" value="Genomic_DNA"/>
</dbReference>
<evidence type="ECO:0000313" key="2">
    <source>
        <dbReference type="Proteomes" id="UP000282977"/>
    </source>
</evidence>
<sequence length="66" mass="7476">MADIPGLAVLHYETPHFDVVRPGQFVLCAVSGERIPLDHLMYWSAEFQEAYRGAPEATEGFLRRRG</sequence>
<dbReference type="RefSeq" id="WP_127691843.1">
    <property type="nucleotide sequence ID" value="NZ_RZUL01000007.1"/>
</dbReference>
<dbReference type="Proteomes" id="UP000282977">
    <property type="component" value="Unassembled WGS sequence"/>
</dbReference>
<organism evidence="1 2">
    <name type="scientific">Sphingobium algorifonticola</name>
    <dbReference type="NCBI Taxonomy" id="2008318"/>
    <lineage>
        <taxon>Bacteria</taxon>
        <taxon>Pseudomonadati</taxon>
        <taxon>Pseudomonadota</taxon>
        <taxon>Alphaproteobacteria</taxon>
        <taxon>Sphingomonadales</taxon>
        <taxon>Sphingomonadaceae</taxon>
        <taxon>Sphingobium</taxon>
    </lineage>
</organism>
<gene>
    <name evidence="1" type="ORF">ENE74_15700</name>
</gene>
<dbReference type="OrthoDB" id="9801906at2"/>
<accession>A0A437J4C9</accession>
<evidence type="ECO:0000313" key="1">
    <source>
        <dbReference type="EMBL" id="RVT39482.1"/>
    </source>
</evidence>
<dbReference type="AlphaFoldDB" id="A0A437J4C9"/>
<protein>
    <submittedName>
        <fullName evidence="1">DUF2093 domain-containing protein</fullName>
    </submittedName>
</protein>
<proteinExistence type="predicted"/>
<name>A0A437J4C9_9SPHN</name>